<dbReference type="Proteomes" id="UP000028682">
    <property type="component" value="Chromosome"/>
</dbReference>
<reference evidence="2" key="1">
    <citation type="submission" date="2014-08" db="EMBL/GenBank/DDBJ databases">
        <title>Complete genome sequence of Streptomyces lividans TK24.</title>
        <authorList>
            <consortium name="StrepSynth"/>
            <person name="Ruckert C."/>
            <person name="Fridjonson O.H."/>
            <person name="Lambert C."/>
            <person name="van Wezel G.P."/>
            <person name="Bernaerts K."/>
            <person name="Anne J."/>
            <person name="Economou A."/>
            <person name="Kalinowski J."/>
        </authorList>
    </citation>
    <scope>NUCLEOTIDE SEQUENCE [LARGE SCALE GENOMIC DNA]</scope>
    <source>
        <strain evidence="2">TK24</strain>
    </source>
</reference>
<protein>
    <submittedName>
        <fullName evidence="1">Uncharacterized protein</fullName>
    </submittedName>
</protein>
<organism evidence="1 2">
    <name type="scientific">Streptomyces lividans TK24</name>
    <dbReference type="NCBI Taxonomy" id="457428"/>
    <lineage>
        <taxon>Bacteria</taxon>
        <taxon>Bacillati</taxon>
        <taxon>Actinomycetota</taxon>
        <taxon>Actinomycetes</taxon>
        <taxon>Kitasatosporales</taxon>
        <taxon>Streptomycetaceae</taxon>
        <taxon>Streptomyces</taxon>
    </lineage>
</organism>
<sequence>MCDHAPDVRRADEDGVFPYWSVVAVSLTVNSAGDLSKFEWNVAG</sequence>
<keyword evidence="2" id="KW-1185">Reference proteome</keyword>
<proteinExistence type="predicted"/>
<accession>A0ABX6TQZ8</accession>
<gene>
    <name evidence="1" type="ORF">SLIV_25058</name>
</gene>
<evidence type="ECO:0000313" key="2">
    <source>
        <dbReference type="Proteomes" id="UP000028682"/>
    </source>
</evidence>
<name>A0ABX6TQZ8_STRLI</name>
<dbReference type="EMBL" id="CP009124">
    <property type="protein sequence ID" value="QNR95636.1"/>
    <property type="molecule type" value="Genomic_DNA"/>
</dbReference>
<evidence type="ECO:0000313" key="1">
    <source>
        <dbReference type="EMBL" id="QNR95636.1"/>
    </source>
</evidence>